<organism evidence="2 3">
    <name type="scientific">Streptomyces buecherae</name>
    <dbReference type="NCBI Taxonomy" id="2763006"/>
    <lineage>
        <taxon>Bacteria</taxon>
        <taxon>Bacillati</taxon>
        <taxon>Actinomycetota</taxon>
        <taxon>Actinomycetes</taxon>
        <taxon>Kitasatosporales</taxon>
        <taxon>Streptomycetaceae</taxon>
        <taxon>Streptomyces</taxon>
    </lineage>
</organism>
<dbReference type="GO" id="GO:0016627">
    <property type="term" value="F:oxidoreductase activity, acting on the CH-CH group of donors"/>
    <property type="evidence" value="ECO:0007669"/>
    <property type="project" value="InterPro"/>
</dbReference>
<evidence type="ECO:0000313" key="2">
    <source>
        <dbReference type="EMBL" id="QKW53625.1"/>
    </source>
</evidence>
<sequence>MCSWPWPPRRADWFAEADSAVGENVRRYYVEAREQDLLLSHTLITPQVNRALPGPRQAGGNVAARIVRGAPHACLHR</sequence>
<accession>A0A7H8NGJ7</accession>
<dbReference type="AlphaFoldDB" id="A0A7H8NGJ7"/>
<name>A0A7H8NGJ7_9ACTN</name>
<keyword evidence="3" id="KW-1185">Reference proteome</keyword>
<dbReference type="Pfam" id="PF11794">
    <property type="entry name" value="HpaB_N"/>
    <property type="match status" value="1"/>
</dbReference>
<proteinExistence type="predicted"/>
<feature type="domain" description="HpaB/PvcC/4-BUDH N-terminal" evidence="1">
    <location>
        <begin position="10"/>
        <end position="68"/>
    </location>
</feature>
<evidence type="ECO:0000259" key="1">
    <source>
        <dbReference type="Pfam" id="PF11794"/>
    </source>
</evidence>
<protein>
    <recommendedName>
        <fullName evidence="1">HpaB/PvcC/4-BUDH N-terminal domain-containing protein</fullName>
    </recommendedName>
</protein>
<dbReference type="InterPro" id="IPR009100">
    <property type="entry name" value="AcylCoA_DH/oxidase_NM_dom_sf"/>
</dbReference>
<evidence type="ECO:0000313" key="3">
    <source>
        <dbReference type="Proteomes" id="UP000509303"/>
    </source>
</evidence>
<dbReference type="EMBL" id="CP054929">
    <property type="protein sequence ID" value="QKW53625.1"/>
    <property type="molecule type" value="Genomic_DNA"/>
</dbReference>
<dbReference type="Proteomes" id="UP000509303">
    <property type="component" value="Chromosome"/>
</dbReference>
<reference evidence="2 3" key="1">
    <citation type="submission" date="2020-06" db="EMBL/GenBank/DDBJ databases">
        <title>Genome mining for natural products.</title>
        <authorList>
            <person name="Zhang B."/>
            <person name="Shi J."/>
            <person name="Ge H."/>
        </authorList>
    </citation>
    <scope>NUCLEOTIDE SEQUENCE [LARGE SCALE GENOMIC DNA]</scope>
    <source>
        <strain evidence="2 3">NA00687</strain>
    </source>
</reference>
<dbReference type="SUPFAM" id="SSF56645">
    <property type="entry name" value="Acyl-CoA dehydrogenase NM domain-like"/>
    <property type="match status" value="1"/>
</dbReference>
<gene>
    <name evidence="2" type="ORF">HUT08_33345</name>
</gene>
<dbReference type="InterPro" id="IPR024674">
    <property type="entry name" value="HpaB/PvcC/4-BUDH_N"/>
</dbReference>